<dbReference type="Pfam" id="PF00069">
    <property type="entry name" value="Pkinase"/>
    <property type="match status" value="1"/>
</dbReference>
<dbReference type="PROSITE" id="PS50011">
    <property type="entry name" value="PROTEIN_KINASE_DOM"/>
    <property type="match status" value="1"/>
</dbReference>
<evidence type="ECO:0000256" key="2">
    <source>
        <dbReference type="SAM" id="MobiDB-lite"/>
    </source>
</evidence>
<dbReference type="SUPFAM" id="SSF56112">
    <property type="entry name" value="Protein kinase-like (PK-like)"/>
    <property type="match status" value="1"/>
</dbReference>
<evidence type="ECO:0000313" key="5">
    <source>
        <dbReference type="Proteomes" id="UP000820818"/>
    </source>
</evidence>
<dbReference type="Proteomes" id="UP000820818">
    <property type="component" value="Linkage Group LG3"/>
</dbReference>
<dbReference type="Gene3D" id="1.10.510.10">
    <property type="entry name" value="Transferase(Phosphotransferase) domain 1"/>
    <property type="match status" value="1"/>
</dbReference>
<dbReference type="InterPro" id="IPR045133">
    <property type="entry name" value="IRE1/2-like"/>
</dbReference>
<gene>
    <name evidence="4" type="ORF">GHT06_012110</name>
</gene>
<evidence type="ECO:0000256" key="1">
    <source>
        <dbReference type="SAM" id="Coils"/>
    </source>
</evidence>
<dbReference type="GO" id="GO:0036498">
    <property type="term" value="P:IRE1-mediated unfolded protein response"/>
    <property type="evidence" value="ECO:0007669"/>
    <property type="project" value="TreeGrafter"/>
</dbReference>
<reference evidence="4 5" key="1">
    <citation type="submission" date="2022-05" db="EMBL/GenBank/DDBJ databases">
        <title>A multi-omics perspective on studying reproductive biology in Daphnia sinensis.</title>
        <authorList>
            <person name="Jia J."/>
        </authorList>
    </citation>
    <scope>NUCLEOTIDE SEQUENCE [LARGE SCALE GENOMIC DNA]</scope>
    <source>
        <strain evidence="4 5">WSL</strain>
    </source>
</reference>
<comment type="caution">
    <text evidence="4">The sequence shown here is derived from an EMBL/GenBank/DDBJ whole genome shotgun (WGS) entry which is preliminary data.</text>
</comment>
<dbReference type="EMBL" id="WJBH02000003">
    <property type="protein sequence ID" value="KAI9561154.1"/>
    <property type="molecule type" value="Genomic_DNA"/>
</dbReference>
<dbReference type="Gene3D" id="3.30.200.20">
    <property type="entry name" value="Phosphorylase Kinase, domain 1"/>
    <property type="match status" value="1"/>
</dbReference>
<dbReference type="AlphaFoldDB" id="A0AAD5KV49"/>
<dbReference type="PANTHER" id="PTHR13954">
    <property type="entry name" value="IRE1-RELATED"/>
    <property type="match status" value="1"/>
</dbReference>
<feature type="domain" description="Protein kinase" evidence="3">
    <location>
        <begin position="13"/>
        <end position="285"/>
    </location>
</feature>
<evidence type="ECO:0000313" key="4">
    <source>
        <dbReference type="EMBL" id="KAI9561154.1"/>
    </source>
</evidence>
<dbReference type="GO" id="GO:0004521">
    <property type="term" value="F:RNA endonuclease activity"/>
    <property type="evidence" value="ECO:0007669"/>
    <property type="project" value="InterPro"/>
</dbReference>
<dbReference type="GO" id="GO:0051082">
    <property type="term" value="F:unfolded protein binding"/>
    <property type="evidence" value="ECO:0007669"/>
    <property type="project" value="TreeGrafter"/>
</dbReference>
<keyword evidence="5" id="KW-1185">Reference proteome</keyword>
<dbReference type="InterPro" id="IPR000719">
    <property type="entry name" value="Prot_kinase_dom"/>
</dbReference>
<keyword evidence="1" id="KW-0175">Coiled coil</keyword>
<evidence type="ECO:0000259" key="3">
    <source>
        <dbReference type="PROSITE" id="PS50011"/>
    </source>
</evidence>
<dbReference type="GO" id="GO:0005524">
    <property type="term" value="F:ATP binding"/>
    <property type="evidence" value="ECO:0007669"/>
    <property type="project" value="InterPro"/>
</dbReference>
<dbReference type="GO" id="GO:0070059">
    <property type="term" value="P:intrinsic apoptotic signaling pathway in response to endoplasmic reticulum stress"/>
    <property type="evidence" value="ECO:0007669"/>
    <property type="project" value="TreeGrafter"/>
</dbReference>
<dbReference type="PANTHER" id="PTHR13954:SF6">
    <property type="entry name" value="NON-SPECIFIC SERINE_THREONINE PROTEIN KINASE"/>
    <property type="match status" value="1"/>
</dbReference>
<organism evidence="4 5">
    <name type="scientific">Daphnia sinensis</name>
    <dbReference type="NCBI Taxonomy" id="1820382"/>
    <lineage>
        <taxon>Eukaryota</taxon>
        <taxon>Metazoa</taxon>
        <taxon>Ecdysozoa</taxon>
        <taxon>Arthropoda</taxon>
        <taxon>Crustacea</taxon>
        <taxon>Branchiopoda</taxon>
        <taxon>Diplostraca</taxon>
        <taxon>Cladocera</taxon>
        <taxon>Anomopoda</taxon>
        <taxon>Daphniidae</taxon>
        <taxon>Daphnia</taxon>
        <taxon>Daphnia similis group</taxon>
    </lineage>
</organism>
<feature type="region of interest" description="Disordered" evidence="2">
    <location>
        <begin position="362"/>
        <end position="386"/>
    </location>
</feature>
<dbReference type="GO" id="GO:1990604">
    <property type="term" value="C:IRE1-TRAF2-ASK1 complex"/>
    <property type="evidence" value="ECO:0007669"/>
    <property type="project" value="TreeGrafter"/>
</dbReference>
<proteinExistence type="predicted"/>
<feature type="coiled-coil region" evidence="1">
    <location>
        <begin position="393"/>
        <end position="427"/>
    </location>
</feature>
<dbReference type="InterPro" id="IPR011009">
    <property type="entry name" value="Kinase-like_dom_sf"/>
</dbReference>
<name>A0AAD5KV49_9CRUS</name>
<sequence>MESEAKASPKITFNRRDVLDKGHYGVVFRGLFDGLEVAVKRVLHEYAPIISNENEFLQLNHPNIVRLLAIEDTEEFRLYAFNLTVGNLDDFCRGIYSGPMPDDKEAMLQMARGLQYIHSKQIIHCNLKPQNIRISKEEPTRLMIAVFGCCKKTDEDGYVSLARVKETDEWIAPEIVERHQVRADEEDVDDEDYSGEELHSVFSDIWTLGCLFFYFLTKGEHPFGNNSNDINWNMSVTRKPVELERLDLRSGVEHYVKIIKSMITIVPIERQRLNQVIYNLENVWRRVDAVSQGTHDSVSHFPGVKTRVIQAPARAFGGFRFQMGGTSPDRQTIQVAQMGVTDRRGTHGLEAQIGTFVISSPEHRSREMGGQQSRQRHHATEEFSTHRSSIQWEEQLQWTVQKLSKKVEELQDELKRTADMLEKKIELSHKKIGHLNETAIRKKVTTDAAKRSLEYREIKSLTQLVKCYYVAKGTKSSEEDINSVCRHVVSYLKKKKSEKHFCRWYYEEAIKNVKQKHIKDAISEHQICNKKGNVNYGVTAAYKKSSLLRNYIDGPMTSDDWNNFSGTKSSIFLLALFESLKDKKDLMSFPPPGILTMDIPVRISSAKNSVHIEIGEIKSSDCDDVVRKAKMQLKRSLLCFQWLDKIIETLQVDYYGLIGTIYIDGNRHSYKENFEDYEDIFTFKVKYETYT</sequence>
<dbReference type="GO" id="GO:0004674">
    <property type="term" value="F:protein serine/threonine kinase activity"/>
    <property type="evidence" value="ECO:0007669"/>
    <property type="project" value="InterPro"/>
</dbReference>
<protein>
    <recommendedName>
        <fullName evidence="3">Protein kinase domain-containing protein</fullName>
    </recommendedName>
</protein>
<accession>A0AAD5KV49</accession>